<keyword evidence="2" id="KW-1185">Reference proteome</keyword>
<evidence type="ECO:0000313" key="1">
    <source>
        <dbReference type="EMBL" id="AXF52145.1"/>
    </source>
</evidence>
<proteinExistence type="predicted"/>
<accession>A0A345BNX4</accession>
<organism evidence="1 2">
    <name type="scientific">crAssphage sp. isolate ctcc615</name>
    <dbReference type="NCBI Taxonomy" id="2989853"/>
    <lineage>
        <taxon>Viruses</taxon>
        <taxon>Duplodnaviria</taxon>
        <taxon>Heunggongvirae</taxon>
        <taxon>Uroviricota</taxon>
        <taxon>Caudoviricetes</taxon>
        <taxon>Crassvirales</taxon>
        <taxon>Intestiviridae</taxon>
        <taxon>Obtuvirinae</taxon>
        <taxon>Wotdevirus</taxon>
        <taxon>Wotdevirus murinus</taxon>
    </lineage>
</organism>
<dbReference type="RefSeq" id="YP_010097100.1">
    <property type="nucleotide sequence ID" value="NC_055756.1"/>
</dbReference>
<evidence type="ECO:0000313" key="2">
    <source>
        <dbReference type="Proteomes" id="UP000257457"/>
    </source>
</evidence>
<sequence>MVHLNVKGKNGEFNVNLPTSIDEITKEYIADVTSAINIAPNYSLIGTIFREKLSTIILSAKRNNKDASVSVIPVFVKCGETDDTFIQNLNIKDKLIVSASDIMLGHHVSTPNNLLTINTLMEIIDGDRDIYQKVNANSEYCYFIEFKLIPNCNIHGAYDNKKVNSITTTFVEKV</sequence>
<dbReference type="Proteomes" id="UP000257457">
    <property type="component" value="Segment"/>
</dbReference>
<dbReference type="EMBL" id="MH552500">
    <property type="protein sequence ID" value="AXF52145.1"/>
    <property type="molecule type" value="Genomic_DNA"/>
</dbReference>
<dbReference type="GeneID" id="65114762"/>
<name>A0A345BNX4_9CAUD</name>
<protein>
    <submittedName>
        <fullName evidence="1">Uncharacterized protein</fullName>
    </submittedName>
</protein>
<reference evidence="1 2" key="1">
    <citation type="submission" date="2018-06" db="EMBL/GenBank/DDBJ databases">
        <title>Uncovering a Universe of Circular DNA Viruses in Animal Metagenomes.</title>
        <authorList>
            <person name="Tisza M."/>
            <person name="Buck C."/>
            <person name="Pastrana D."/>
            <person name="Welch N."/>
            <person name="Peretti A."/>
        </authorList>
    </citation>
    <scope>NUCLEOTIDE SEQUENCE [LARGE SCALE GENOMIC DNA]</scope>
    <source>
        <strain evidence="1">Ctcc615</strain>
    </source>
</reference>